<comment type="caution">
    <text evidence="1">The sequence shown here is derived from an EMBL/GenBank/DDBJ whole genome shotgun (WGS) entry which is preliminary data.</text>
</comment>
<dbReference type="Gene3D" id="2.70.98.10">
    <property type="match status" value="1"/>
</dbReference>
<dbReference type="AlphaFoldDB" id="A0A4V2F5X9"/>
<dbReference type="SUPFAM" id="SSF74650">
    <property type="entry name" value="Galactose mutarotase-like"/>
    <property type="match status" value="1"/>
</dbReference>
<dbReference type="GO" id="GO:0016853">
    <property type="term" value="F:isomerase activity"/>
    <property type="evidence" value="ECO:0007669"/>
    <property type="project" value="InterPro"/>
</dbReference>
<dbReference type="InterPro" id="IPR014718">
    <property type="entry name" value="GH-type_carb-bd"/>
</dbReference>
<dbReference type="Pfam" id="PF01263">
    <property type="entry name" value="Aldose_epim"/>
    <property type="match status" value="1"/>
</dbReference>
<accession>A0A4V2F5X9</accession>
<dbReference type="InterPro" id="IPR008183">
    <property type="entry name" value="Aldose_1/G6P_1-epimerase"/>
</dbReference>
<sequence length="305" mass="34493">MRGEVQNTVYEGRACCALSCGSLQLRVDPADGLNIFSVVYNGREVVKFRRDRYEEGRTYGIPILYPTPNRTRDDRFTFNEMVHETEMHGLVKKHPFEVVSMEADDVGAVLTGRVVFEPGSILYRQFPYKSELQITIRVEAEQFTYSYRVKNRDDLPLPYGFALHPFFEKLGQDVEMRVMADSVMDAGEDKLPTGGLIPVEGTEFDLRTSVPVNERDLDHVYTGITGQPCAVAEYEDFCLELTADPVFTHLVVFTPEQEFFCLENQTCSTDAANMYNRGFKELSNLQIVEPGGEQGGSIVFRFAPG</sequence>
<evidence type="ECO:0000313" key="1">
    <source>
        <dbReference type="EMBL" id="RZS94379.1"/>
    </source>
</evidence>
<gene>
    <name evidence="1" type="ORF">EV209_2221</name>
</gene>
<dbReference type="Proteomes" id="UP000292927">
    <property type="component" value="Unassembled WGS sequence"/>
</dbReference>
<dbReference type="CDD" id="cd01081">
    <property type="entry name" value="Aldose_epim"/>
    <property type="match status" value="1"/>
</dbReference>
<organism evidence="1 2">
    <name type="scientific">Cuneatibacter caecimuris</name>
    <dbReference type="NCBI Taxonomy" id="1796618"/>
    <lineage>
        <taxon>Bacteria</taxon>
        <taxon>Bacillati</taxon>
        <taxon>Bacillota</taxon>
        <taxon>Clostridia</taxon>
        <taxon>Lachnospirales</taxon>
        <taxon>Lachnospiraceae</taxon>
        <taxon>Cuneatibacter</taxon>
    </lineage>
</organism>
<evidence type="ECO:0000313" key="2">
    <source>
        <dbReference type="Proteomes" id="UP000292927"/>
    </source>
</evidence>
<protein>
    <submittedName>
        <fullName evidence="1">Aldose 1-epimerase</fullName>
    </submittedName>
</protein>
<dbReference type="OrthoDB" id="9795355at2"/>
<name>A0A4V2F5X9_9FIRM</name>
<dbReference type="EMBL" id="SGXF01000004">
    <property type="protein sequence ID" value="RZS94379.1"/>
    <property type="molecule type" value="Genomic_DNA"/>
</dbReference>
<dbReference type="InterPro" id="IPR011013">
    <property type="entry name" value="Gal_mutarotase_sf_dom"/>
</dbReference>
<keyword evidence="2" id="KW-1185">Reference proteome</keyword>
<dbReference type="GO" id="GO:0005975">
    <property type="term" value="P:carbohydrate metabolic process"/>
    <property type="evidence" value="ECO:0007669"/>
    <property type="project" value="InterPro"/>
</dbReference>
<proteinExistence type="predicted"/>
<dbReference type="RefSeq" id="WP_130435495.1">
    <property type="nucleotide sequence ID" value="NZ_SGXF01000004.1"/>
</dbReference>
<dbReference type="GO" id="GO:0030246">
    <property type="term" value="F:carbohydrate binding"/>
    <property type="evidence" value="ECO:0007669"/>
    <property type="project" value="InterPro"/>
</dbReference>
<reference evidence="1 2" key="1">
    <citation type="submission" date="2019-02" db="EMBL/GenBank/DDBJ databases">
        <title>Genomic Encyclopedia of Type Strains, Phase IV (KMG-IV): sequencing the most valuable type-strain genomes for metagenomic binning, comparative biology and taxonomic classification.</title>
        <authorList>
            <person name="Goeker M."/>
        </authorList>
    </citation>
    <scope>NUCLEOTIDE SEQUENCE [LARGE SCALE GENOMIC DNA]</scope>
    <source>
        <strain evidence="1 2">DSM 29486</strain>
    </source>
</reference>